<dbReference type="EMBL" id="CP017157">
    <property type="protein sequence ID" value="AOP49155.1"/>
    <property type="molecule type" value="Genomic_DNA"/>
</dbReference>
<evidence type="ECO:0000313" key="2">
    <source>
        <dbReference type="EMBL" id="AOP49155.1"/>
    </source>
</evidence>
<feature type="region of interest" description="Disordered" evidence="1">
    <location>
        <begin position="75"/>
        <end position="106"/>
    </location>
</feature>
<dbReference type="KEGG" id="slc:SL103_25495"/>
<dbReference type="Proteomes" id="UP000094094">
    <property type="component" value="Chromosome"/>
</dbReference>
<dbReference type="RefSeq" id="WP_069571271.1">
    <property type="nucleotide sequence ID" value="NZ_CP017157.1"/>
</dbReference>
<name>A0A1D7VQY2_9ACTN</name>
<gene>
    <name evidence="2" type="ORF">SL103_25495</name>
</gene>
<protein>
    <submittedName>
        <fullName evidence="2">Uncharacterized protein</fullName>
    </submittedName>
</protein>
<evidence type="ECO:0000313" key="3">
    <source>
        <dbReference type="Proteomes" id="UP000094094"/>
    </source>
</evidence>
<sequence length="106" mass="11430">MTETHQNPATAQTLYRAAAFVRGGRWHLEVTSLDSEPDTGDTEALLVTLWPVDGTPEGNGFPADALHEQLRENGFAPADPARGDAGWTPAGDQRYTARCRPADEPA</sequence>
<proteinExistence type="predicted"/>
<organism evidence="2 3">
    <name type="scientific">Streptomyces lydicus</name>
    <dbReference type="NCBI Taxonomy" id="47763"/>
    <lineage>
        <taxon>Bacteria</taxon>
        <taxon>Bacillati</taxon>
        <taxon>Actinomycetota</taxon>
        <taxon>Actinomycetes</taxon>
        <taxon>Kitasatosporales</taxon>
        <taxon>Streptomycetaceae</taxon>
        <taxon>Streptomyces</taxon>
    </lineage>
</organism>
<evidence type="ECO:0000256" key="1">
    <source>
        <dbReference type="SAM" id="MobiDB-lite"/>
    </source>
</evidence>
<dbReference type="AlphaFoldDB" id="A0A1D7VQY2"/>
<accession>A0A1D7VQY2</accession>
<reference evidence="2 3" key="1">
    <citation type="submission" date="2016-09" db="EMBL/GenBank/DDBJ databases">
        <title>Complete genome sequencing of Streptomyces lydicus 103 and metabolic pathways analysis of antibiotic biosynthesis.</title>
        <authorList>
            <person name="Jia N."/>
            <person name="Ding M.-Z."/>
            <person name="Gao F."/>
            <person name="Yuan Y.-J."/>
        </authorList>
    </citation>
    <scope>NUCLEOTIDE SEQUENCE [LARGE SCALE GENOMIC DNA]</scope>
    <source>
        <strain evidence="2 3">103</strain>
    </source>
</reference>
<keyword evidence="3" id="KW-1185">Reference proteome</keyword>
<dbReference type="OrthoDB" id="4250055at2"/>